<organism evidence="2 3">
    <name type="scientific">Kerstersia gyiorum</name>
    <dbReference type="NCBI Taxonomy" id="206506"/>
    <lineage>
        <taxon>Bacteria</taxon>
        <taxon>Pseudomonadati</taxon>
        <taxon>Pseudomonadota</taxon>
        <taxon>Betaproteobacteria</taxon>
        <taxon>Burkholderiales</taxon>
        <taxon>Alcaligenaceae</taxon>
        <taxon>Kerstersia</taxon>
    </lineage>
</organism>
<name>A0A171KPH2_9BURK</name>
<gene>
    <name evidence="2" type="ORF">AAV32_14980</name>
</gene>
<dbReference type="Pfam" id="PF01850">
    <property type="entry name" value="PIN"/>
    <property type="match status" value="1"/>
</dbReference>
<dbReference type="CDD" id="cd18692">
    <property type="entry name" value="PIN_VapC-like"/>
    <property type="match status" value="1"/>
</dbReference>
<dbReference type="Gene3D" id="3.40.50.1010">
    <property type="entry name" value="5'-nuclease"/>
    <property type="match status" value="1"/>
</dbReference>
<dbReference type="InterPro" id="IPR002716">
    <property type="entry name" value="PIN_dom"/>
</dbReference>
<accession>A0A171KPH2</accession>
<proteinExistence type="predicted"/>
<evidence type="ECO:0000313" key="3">
    <source>
        <dbReference type="Proteomes" id="UP000078084"/>
    </source>
</evidence>
<evidence type="ECO:0000259" key="1">
    <source>
        <dbReference type="Pfam" id="PF01850"/>
    </source>
</evidence>
<dbReference type="SUPFAM" id="SSF88723">
    <property type="entry name" value="PIN domain-like"/>
    <property type="match status" value="1"/>
</dbReference>
<dbReference type="EMBL" id="LBNE01000012">
    <property type="protein sequence ID" value="KKO70789.1"/>
    <property type="molecule type" value="Genomic_DNA"/>
</dbReference>
<dbReference type="RefSeq" id="WP_068374059.1">
    <property type="nucleotide sequence ID" value="NZ_LBNE01000012.1"/>
</dbReference>
<dbReference type="PATRIC" id="fig|206506.3.peg.3188"/>
<evidence type="ECO:0000313" key="2">
    <source>
        <dbReference type="EMBL" id="KKO70789.1"/>
    </source>
</evidence>
<keyword evidence="3" id="KW-1185">Reference proteome</keyword>
<protein>
    <submittedName>
        <fullName evidence="2">Pilus assembly protein</fullName>
    </submittedName>
</protein>
<sequence>MPVIKQKSFLDSNVVLYVVSGDASKADRAKALSKTSPLISAQVLNEVTHVCVRKLKMSWDEIRQFLELVRSFCKVVPLTEEMHDRVRWIAEHHQLSFYDSCTVTAAAGSNCLTLYSKNMNHGQTFVGSVTIRNPFTRAHPSFTPTVLSPAL</sequence>
<feature type="domain" description="PIN" evidence="1">
    <location>
        <begin position="9"/>
        <end position="114"/>
    </location>
</feature>
<dbReference type="Proteomes" id="UP000078084">
    <property type="component" value="Unassembled WGS sequence"/>
</dbReference>
<dbReference type="STRING" id="206506.AAV32_14980"/>
<reference evidence="2 3" key="1">
    <citation type="submission" date="2015-04" db="EMBL/GenBank/DDBJ databases">
        <title>Genome sequence of Kerstersia gyiorum CG1.</title>
        <authorList>
            <person name="Greninger A.L."/>
            <person name="Kozyreva V."/>
            <person name="Chaturvedi V."/>
        </authorList>
    </citation>
    <scope>NUCLEOTIDE SEQUENCE [LARGE SCALE GENOMIC DNA]</scope>
    <source>
        <strain evidence="2 3">CG1</strain>
    </source>
</reference>
<dbReference type="AlphaFoldDB" id="A0A171KPH2"/>
<dbReference type="InterPro" id="IPR029060">
    <property type="entry name" value="PIN-like_dom_sf"/>
</dbReference>
<comment type="caution">
    <text evidence="2">The sequence shown here is derived from an EMBL/GenBank/DDBJ whole genome shotgun (WGS) entry which is preliminary data.</text>
</comment>